<dbReference type="PROSITE" id="PS50893">
    <property type="entry name" value="ABC_TRANSPORTER_2"/>
    <property type="match status" value="1"/>
</dbReference>
<keyword evidence="4 6" id="KW-0067">ATP-binding</keyword>
<dbReference type="InterPro" id="IPR050093">
    <property type="entry name" value="ABC_SmlMolc_Importer"/>
</dbReference>
<evidence type="ECO:0000256" key="2">
    <source>
        <dbReference type="ARBA" id="ARBA00022448"/>
    </source>
</evidence>
<dbReference type="InterPro" id="IPR003439">
    <property type="entry name" value="ABC_transporter-like_ATP-bd"/>
</dbReference>
<keyword evidence="7" id="KW-1185">Reference proteome</keyword>
<gene>
    <name evidence="6" type="ORF">QOZ99_001465</name>
</gene>
<dbReference type="SUPFAM" id="SSF50331">
    <property type="entry name" value="MOP-like"/>
    <property type="match status" value="1"/>
</dbReference>
<dbReference type="InterPro" id="IPR027417">
    <property type="entry name" value="P-loop_NTPase"/>
</dbReference>
<name>A0ABU0LPE5_9HYPH</name>
<keyword evidence="2" id="KW-0813">Transport</keyword>
<evidence type="ECO:0000256" key="4">
    <source>
        <dbReference type="ARBA" id="ARBA00022840"/>
    </source>
</evidence>
<dbReference type="Proteomes" id="UP001235094">
    <property type="component" value="Unassembled WGS sequence"/>
</dbReference>
<dbReference type="Pfam" id="PF00005">
    <property type="entry name" value="ABC_tran"/>
    <property type="match status" value="1"/>
</dbReference>
<dbReference type="Pfam" id="PF08402">
    <property type="entry name" value="TOBE_2"/>
    <property type="match status" value="1"/>
</dbReference>
<comment type="caution">
    <text evidence="6">The sequence shown here is derived from an EMBL/GenBank/DDBJ whole genome shotgun (WGS) entry which is preliminary data.</text>
</comment>
<evidence type="ECO:0000259" key="5">
    <source>
        <dbReference type="PROSITE" id="PS50893"/>
    </source>
</evidence>
<dbReference type="GO" id="GO:0005524">
    <property type="term" value="F:ATP binding"/>
    <property type="evidence" value="ECO:0007669"/>
    <property type="project" value="UniProtKB-KW"/>
</dbReference>
<organism evidence="6 7">
    <name type="scientific">Ancylobacter amanitiformis</name>
    <dbReference type="NCBI Taxonomy" id="217069"/>
    <lineage>
        <taxon>Bacteria</taxon>
        <taxon>Pseudomonadati</taxon>
        <taxon>Pseudomonadota</taxon>
        <taxon>Alphaproteobacteria</taxon>
        <taxon>Hyphomicrobiales</taxon>
        <taxon>Xanthobacteraceae</taxon>
        <taxon>Ancylobacter</taxon>
    </lineage>
</organism>
<accession>A0ABU0LPE5</accession>
<dbReference type="InterPro" id="IPR003593">
    <property type="entry name" value="AAA+_ATPase"/>
</dbReference>
<evidence type="ECO:0000313" key="6">
    <source>
        <dbReference type="EMBL" id="MDQ0510582.1"/>
    </source>
</evidence>
<dbReference type="EMBL" id="JAUSVR010000003">
    <property type="protein sequence ID" value="MDQ0510582.1"/>
    <property type="molecule type" value="Genomic_DNA"/>
</dbReference>
<dbReference type="InterPro" id="IPR013611">
    <property type="entry name" value="Transp-assoc_OB_typ2"/>
</dbReference>
<proteinExistence type="inferred from homology"/>
<dbReference type="InterPro" id="IPR008995">
    <property type="entry name" value="Mo/tungstate-bd_C_term_dom"/>
</dbReference>
<sequence>MRDPAQDFAQDFAQRHSSLTTLPDRLAMHAPAPPPVTPAVRFAGVVRHFGTVRAVDGVDLAIAPGEFFAMLGPSGSGKTTCLRLIAGFEQPDAGHIAIFGESVEGLPPYRRAVNTVFQDYALFPHLCVGDNVAYGLRVRGVGRAERDTLAREALAMVKLAGMEARRPAQLSGGQRQRVALARALVVRPKVLLLDEPLGALDLKLREEMQSELKSLQRALGLTFVFVTHDQGEALSMADRVAVFNEGRIVQVGPPEQVYERPATRFVAQFVGSANVLGAAQALALGGAERPSSLRPEKIALLAPNATPPMGAAVVEGIVEDVSYQGPVRRVAVRTSGGPSLVATVPASASGVAIGDAVRLAIPRAALQPMESEG</sequence>
<evidence type="ECO:0000313" key="7">
    <source>
        <dbReference type="Proteomes" id="UP001235094"/>
    </source>
</evidence>
<dbReference type="PROSITE" id="PS00211">
    <property type="entry name" value="ABC_TRANSPORTER_1"/>
    <property type="match status" value="1"/>
</dbReference>
<protein>
    <submittedName>
        <fullName evidence="6">Spermidine/putrescine transport system ATP-binding protein</fullName>
    </submittedName>
</protein>
<evidence type="ECO:0000256" key="1">
    <source>
        <dbReference type="ARBA" id="ARBA00005417"/>
    </source>
</evidence>
<dbReference type="SMART" id="SM00382">
    <property type="entry name" value="AAA"/>
    <property type="match status" value="1"/>
</dbReference>
<dbReference type="PANTHER" id="PTHR42781">
    <property type="entry name" value="SPERMIDINE/PUTRESCINE IMPORT ATP-BINDING PROTEIN POTA"/>
    <property type="match status" value="1"/>
</dbReference>
<keyword evidence="3" id="KW-0547">Nucleotide-binding</keyword>
<dbReference type="InterPro" id="IPR017871">
    <property type="entry name" value="ABC_transporter-like_CS"/>
</dbReference>
<dbReference type="PANTHER" id="PTHR42781:SF4">
    <property type="entry name" value="SPERMIDINE_PUTRESCINE IMPORT ATP-BINDING PROTEIN POTA"/>
    <property type="match status" value="1"/>
</dbReference>
<comment type="similarity">
    <text evidence="1">Belongs to the ABC transporter superfamily.</text>
</comment>
<dbReference type="Gene3D" id="3.40.50.300">
    <property type="entry name" value="P-loop containing nucleotide triphosphate hydrolases"/>
    <property type="match status" value="1"/>
</dbReference>
<feature type="domain" description="ABC transporter" evidence="5">
    <location>
        <begin position="40"/>
        <end position="270"/>
    </location>
</feature>
<reference evidence="6 7" key="1">
    <citation type="submission" date="2023-07" db="EMBL/GenBank/DDBJ databases">
        <title>Genomic Encyclopedia of Type Strains, Phase IV (KMG-IV): sequencing the most valuable type-strain genomes for metagenomic binning, comparative biology and taxonomic classification.</title>
        <authorList>
            <person name="Goeker M."/>
        </authorList>
    </citation>
    <scope>NUCLEOTIDE SEQUENCE [LARGE SCALE GENOMIC DNA]</scope>
    <source>
        <strain evidence="6 7">DSM 15561</strain>
    </source>
</reference>
<evidence type="ECO:0000256" key="3">
    <source>
        <dbReference type="ARBA" id="ARBA00022741"/>
    </source>
</evidence>
<dbReference type="SUPFAM" id="SSF52540">
    <property type="entry name" value="P-loop containing nucleoside triphosphate hydrolases"/>
    <property type="match status" value="1"/>
</dbReference>